<sequence length="159" mass="18245">MATLLEPPHSPSKFIQSFPGKPTNILKLYSHSHVPNTRLSGTSEAAEAAPVAAAERSKERRKVVRVAWEKLVRWSRSLRSKAKTDVLERTKKAKPPKIKPLASEAPWRPYHQMNIPTPMHAESRDLIRTTDRDFCYRCRSRLVSNAELQIWLQTPQLIQ</sequence>
<gene>
    <name evidence="2" type="ORF">LIER_21560</name>
</gene>
<evidence type="ECO:0000313" key="3">
    <source>
        <dbReference type="Proteomes" id="UP001454036"/>
    </source>
</evidence>
<name>A0AAV3QRW6_LITER</name>
<evidence type="ECO:0000313" key="2">
    <source>
        <dbReference type="EMBL" id="GAA0166403.1"/>
    </source>
</evidence>
<dbReference type="AlphaFoldDB" id="A0AAV3QRW6"/>
<accession>A0AAV3QRW6</accession>
<feature type="region of interest" description="Disordered" evidence="1">
    <location>
        <begin position="38"/>
        <end position="57"/>
    </location>
</feature>
<organism evidence="2 3">
    <name type="scientific">Lithospermum erythrorhizon</name>
    <name type="common">Purple gromwell</name>
    <name type="synonym">Lithospermum officinale var. erythrorhizon</name>
    <dbReference type="NCBI Taxonomy" id="34254"/>
    <lineage>
        <taxon>Eukaryota</taxon>
        <taxon>Viridiplantae</taxon>
        <taxon>Streptophyta</taxon>
        <taxon>Embryophyta</taxon>
        <taxon>Tracheophyta</taxon>
        <taxon>Spermatophyta</taxon>
        <taxon>Magnoliopsida</taxon>
        <taxon>eudicotyledons</taxon>
        <taxon>Gunneridae</taxon>
        <taxon>Pentapetalae</taxon>
        <taxon>asterids</taxon>
        <taxon>lamiids</taxon>
        <taxon>Boraginales</taxon>
        <taxon>Boraginaceae</taxon>
        <taxon>Boraginoideae</taxon>
        <taxon>Lithospermeae</taxon>
        <taxon>Lithospermum</taxon>
    </lineage>
</organism>
<feature type="compositionally biased region" description="Low complexity" evidence="1">
    <location>
        <begin position="44"/>
        <end position="54"/>
    </location>
</feature>
<reference evidence="2 3" key="1">
    <citation type="submission" date="2024-01" db="EMBL/GenBank/DDBJ databases">
        <title>The complete chloroplast genome sequence of Lithospermum erythrorhizon: insights into the phylogenetic relationship among Boraginaceae species and the maternal lineages of purple gromwells.</title>
        <authorList>
            <person name="Okada T."/>
            <person name="Watanabe K."/>
        </authorList>
    </citation>
    <scope>NUCLEOTIDE SEQUENCE [LARGE SCALE GENOMIC DNA]</scope>
</reference>
<dbReference type="EMBL" id="BAABME010005714">
    <property type="protein sequence ID" value="GAA0166403.1"/>
    <property type="molecule type" value="Genomic_DNA"/>
</dbReference>
<protein>
    <submittedName>
        <fullName evidence="2">Uncharacterized protein</fullName>
    </submittedName>
</protein>
<evidence type="ECO:0000256" key="1">
    <source>
        <dbReference type="SAM" id="MobiDB-lite"/>
    </source>
</evidence>
<comment type="caution">
    <text evidence="2">The sequence shown here is derived from an EMBL/GenBank/DDBJ whole genome shotgun (WGS) entry which is preliminary data.</text>
</comment>
<dbReference type="Proteomes" id="UP001454036">
    <property type="component" value="Unassembled WGS sequence"/>
</dbReference>
<proteinExistence type="predicted"/>
<keyword evidence="3" id="KW-1185">Reference proteome</keyword>